<dbReference type="Proteomes" id="UP000789375">
    <property type="component" value="Unassembled WGS sequence"/>
</dbReference>
<name>A0A9N9HV12_FUNMO</name>
<protein>
    <submittedName>
        <fullName evidence="1">330_t:CDS:1</fullName>
    </submittedName>
</protein>
<reference evidence="1" key="1">
    <citation type="submission" date="2021-06" db="EMBL/GenBank/DDBJ databases">
        <authorList>
            <person name="Kallberg Y."/>
            <person name="Tangrot J."/>
            <person name="Rosling A."/>
        </authorList>
    </citation>
    <scope>NUCLEOTIDE SEQUENCE</scope>
    <source>
        <strain evidence="1">87-6 pot B 2015</strain>
    </source>
</reference>
<comment type="caution">
    <text evidence="1">The sequence shown here is derived from an EMBL/GenBank/DDBJ whole genome shotgun (WGS) entry which is preliminary data.</text>
</comment>
<dbReference type="AlphaFoldDB" id="A0A9N9HV12"/>
<gene>
    <name evidence="1" type="ORF">FMOSSE_LOCUS14133</name>
</gene>
<keyword evidence="2" id="KW-1185">Reference proteome</keyword>
<evidence type="ECO:0000313" key="2">
    <source>
        <dbReference type="Proteomes" id="UP000789375"/>
    </source>
</evidence>
<evidence type="ECO:0000313" key="1">
    <source>
        <dbReference type="EMBL" id="CAG8707897.1"/>
    </source>
</evidence>
<proteinExistence type="predicted"/>
<accession>A0A9N9HV12</accession>
<dbReference type="EMBL" id="CAJVPP010009956">
    <property type="protein sequence ID" value="CAG8707897.1"/>
    <property type="molecule type" value="Genomic_DNA"/>
</dbReference>
<feature type="non-terminal residue" evidence="1">
    <location>
        <position position="1"/>
    </location>
</feature>
<sequence>RGCQIQACVTISEMIIVAFSKANGGIRLLAGFLINSFDYYSFNGTVETKGFASQP</sequence>
<organism evidence="1 2">
    <name type="scientific">Funneliformis mosseae</name>
    <name type="common">Endomycorrhizal fungus</name>
    <name type="synonym">Glomus mosseae</name>
    <dbReference type="NCBI Taxonomy" id="27381"/>
    <lineage>
        <taxon>Eukaryota</taxon>
        <taxon>Fungi</taxon>
        <taxon>Fungi incertae sedis</taxon>
        <taxon>Mucoromycota</taxon>
        <taxon>Glomeromycotina</taxon>
        <taxon>Glomeromycetes</taxon>
        <taxon>Glomerales</taxon>
        <taxon>Glomeraceae</taxon>
        <taxon>Funneliformis</taxon>
    </lineage>
</organism>